<keyword evidence="3" id="KW-0021">Allosteric enzyme</keyword>
<dbReference type="NCBIfam" id="TIGR02094">
    <property type="entry name" value="more_P_ylases"/>
    <property type="match status" value="1"/>
</dbReference>
<dbReference type="Pfam" id="PF00343">
    <property type="entry name" value="Phosphorylase"/>
    <property type="match status" value="1"/>
</dbReference>
<evidence type="ECO:0000256" key="3">
    <source>
        <dbReference type="ARBA" id="ARBA00022533"/>
    </source>
</evidence>
<comment type="similarity">
    <text evidence="2">Belongs to the glycogen phosphorylase family.</text>
</comment>
<dbReference type="Gene3D" id="3.40.50.2000">
    <property type="entry name" value="Glycogen Phosphorylase B"/>
    <property type="match status" value="2"/>
</dbReference>
<evidence type="ECO:0000256" key="2">
    <source>
        <dbReference type="ARBA" id="ARBA00006047"/>
    </source>
</evidence>
<protein>
    <recommendedName>
        <fullName evidence="4">DUF3417 domain-containing protein</fullName>
    </recommendedName>
</protein>
<dbReference type="AlphaFoldDB" id="A0A0F8VUW4"/>
<comment type="caution">
    <text evidence="5">The sequence shown here is derived from an EMBL/GenBank/DDBJ whole genome shotgun (WGS) entry which is preliminary data.</text>
</comment>
<proteinExistence type="inferred from homology"/>
<dbReference type="SUPFAM" id="SSF53756">
    <property type="entry name" value="UDP-Glycosyltransferase/glycogen phosphorylase"/>
    <property type="match status" value="1"/>
</dbReference>
<dbReference type="Pfam" id="PF11897">
    <property type="entry name" value="DUF3417"/>
    <property type="match status" value="1"/>
</dbReference>
<dbReference type="InterPro" id="IPR052182">
    <property type="entry name" value="Glycogen/Maltodextrin_Phosph"/>
</dbReference>
<dbReference type="InterPro" id="IPR000811">
    <property type="entry name" value="Glyco_trans_35"/>
</dbReference>
<dbReference type="GO" id="GO:0030170">
    <property type="term" value="F:pyridoxal phosphate binding"/>
    <property type="evidence" value="ECO:0007669"/>
    <property type="project" value="InterPro"/>
</dbReference>
<dbReference type="GO" id="GO:0005975">
    <property type="term" value="P:carbohydrate metabolic process"/>
    <property type="evidence" value="ECO:0007669"/>
    <property type="project" value="InterPro"/>
</dbReference>
<dbReference type="PANTHER" id="PTHR42655:SF1">
    <property type="entry name" value="GLYCOGEN PHOSPHORYLASE"/>
    <property type="match status" value="1"/>
</dbReference>
<evidence type="ECO:0000256" key="1">
    <source>
        <dbReference type="ARBA" id="ARBA00001275"/>
    </source>
</evidence>
<gene>
    <name evidence="5" type="ORF">LCGC14_3148100</name>
</gene>
<feature type="non-terminal residue" evidence="5">
    <location>
        <position position="336"/>
    </location>
</feature>
<evidence type="ECO:0000259" key="4">
    <source>
        <dbReference type="Pfam" id="PF11897"/>
    </source>
</evidence>
<dbReference type="InterPro" id="IPR011834">
    <property type="entry name" value="Agluc_phsphrylas"/>
</dbReference>
<reference evidence="5" key="1">
    <citation type="journal article" date="2015" name="Nature">
        <title>Complex archaea that bridge the gap between prokaryotes and eukaryotes.</title>
        <authorList>
            <person name="Spang A."/>
            <person name="Saw J.H."/>
            <person name="Jorgensen S.L."/>
            <person name="Zaremba-Niedzwiedzka K."/>
            <person name="Martijn J."/>
            <person name="Lind A.E."/>
            <person name="van Eijk R."/>
            <person name="Schleper C."/>
            <person name="Guy L."/>
            <person name="Ettema T.J."/>
        </authorList>
    </citation>
    <scope>NUCLEOTIDE SEQUENCE</scope>
</reference>
<dbReference type="EMBL" id="LAZR01069220">
    <property type="protein sequence ID" value="KKK48143.1"/>
    <property type="molecule type" value="Genomic_DNA"/>
</dbReference>
<feature type="non-terminal residue" evidence="5">
    <location>
        <position position="1"/>
    </location>
</feature>
<dbReference type="GO" id="GO:0008184">
    <property type="term" value="F:glycogen phosphorylase activity"/>
    <property type="evidence" value="ECO:0007669"/>
    <property type="project" value="InterPro"/>
</dbReference>
<accession>A0A0F8VUW4</accession>
<name>A0A0F8VUW4_9ZZZZ</name>
<sequence>SGSSIIFVVIRYAQEDIMRFKSIFVCPRYPEKLKRLYMLACNLWCTWDYDAVNLFYRIDTPLFREVNHNPLRFLHSLSKKRLDALAEDDGFLFEFEKVWDKFQHYLKFAGTFKDECSGKCDVGEEDTIAYFSMEFGLHECIPIYAGGLGVLSGDFLKGASDLGLPVVGIGLLYKHGYFTQHIDHNGYQQEVFTRFENHPIPIRELHDADGNCAHVNVPVLGEDVKVKLWNIDVGKARLILLDTNLEDNPPHLRDITSELYISDTNNRLQQELILGIGGIRALELMGIAPKIYHFNEGHSALAVIGRLQMFMKDKKFSFSEATALIRASTVFTTHTP</sequence>
<dbReference type="PANTHER" id="PTHR42655">
    <property type="entry name" value="GLYCOGEN PHOSPHORYLASE"/>
    <property type="match status" value="1"/>
</dbReference>
<dbReference type="InterPro" id="IPR024517">
    <property type="entry name" value="Glycogen_phosphorylase_DUF3417"/>
</dbReference>
<organism evidence="5">
    <name type="scientific">marine sediment metagenome</name>
    <dbReference type="NCBI Taxonomy" id="412755"/>
    <lineage>
        <taxon>unclassified sequences</taxon>
        <taxon>metagenomes</taxon>
        <taxon>ecological metagenomes</taxon>
    </lineage>
</organism>
<feature type="domain" description="DUF3417" evidence="4">
    <location>
        <begin position="30"/>
        <end position="141"/>
    </location>
</feature>
<comment type="catalytic activity">
    <reaction evidence="1">
        <text>[(1-&gt;4)-alpha-D-glucosyl](n) + phosphate = [(1-&gt;4)-alpha-D-glucosyl](n-1) + alpha-D-glucose 1-phosphate</text>
        <dbReference type="Rhea" id="RHEA:41732"/>
        <dbReference type="Rhea" id="RHEA-COMP:9584"/>
        <dbReference type="Rhea" id="RHEA-COMP:9586"/>
        <dbReference type="ChEBI" id="CHEBI:15444"/>
        <dbReference type="ChEBI" id="CHEBI:43474"/>
        <dbReference type="ChEBI" id="CHEBI:58601"/>
        <dbReference type="EC" id="2.4.1.1"/>
    </reaction>
</comment>
<evidence type="ECO:0000313" key="5">
    <source>
        <dbReference type="EMBL" id="KKK48143.1"/>
    </source>
</evidence>